<evidence type="ECO:0000256" key="3">
    <source>
        <dbReference type="ARBA" id="ARBA00022692"/>
    </source>
</evidence>
<evidence type="ECO:0000256" key="2">
    <source>
        <dbReference type="ARBA" id="ARBA00005417"/>
    </source>
</evidence>
<accession>A0ABV0BKG2</accession>
<dbReference type="InterPro" id="IPR039421">
    <property type="entry name" value="Type_1_exporter"/>
</dbReference>
<feature type="domain" description="ABC transporter" evidence="9">
    <location>
        <begin position="350"/>
        <end position="588"/>
    </location>
</feature>
<dbReference type="InterPro" id="IPR003439">
    <property type="entry name" value="ABC_transporter-like_ATP-bd"/>
</dbReference>
<proteinExistence type="inferred from homology"/>
<dbReference type="Gene3D" id="3.40.50.300">
    <property type="entry name" value="P-loop containing nucleotide triphosphate hydrolases"/>
    <property type="match status" value="1"/>
</dbReference>
<keyword evidence="6 8" id="KW-1133">Transmembrane helix</keyword>
<feature type="transmembrane region" description="Helical" evidence="8">
    <location>
        <begin position="142"/>
        <end position="166"/>
    </location>
</feature>
<dbReference type="InterPro" id="IPR011527">
    <property type="entry name" value="ABC1_TM_dom"/>
</dbReference>
<dbReference type="PROSITE" id="PS50929">
    <property type="entry name" value="ABC_TM1F"/>
    <property type="match status" value="1"/>
</dbReference>
<dbReference type="PROSITE" id="PS50893">
    <property type="entry name" value="ABC_TRANSPORTER_2"/>
    <property type="match status" value="1"/>
</dbReference>
<sequence length="603" mass="65177">MVEERGKQRTGRVPFKALKPLLPFAFRYKGQIAAAMVALFIATAATLVLPVAARQVIDHGFSQTDGATINLWFCFLMAVVTVMALAGAVRYYLVTSLGERVVADLRSAVFEHLVRLDAVFFDTVRSGEIVSRLTADTTQVKSVFGVSLSIALRSGLLFIGTVIMMIWTSPKLSALVLIAIPLIVLPLVFSGRAVRRRSRNAQDRLADASAFASEAISSVRTMQAFVMENTTSQKFTDAVQEAFNAAKASISARSRLVAVGMFLVCGSVVGVLWYGARDVLNGAMTTGDLSQFVFYAVLGASSLGQISEVYGEITQAAGAAERLSEILATEAEITAPVKPSAMPDKAVGTLAFENVTFAYPGRTGTDVLKNINFSVNAGERIALVGRSGAGKSTIFQLLLRFYDPQQGVIKVDDIAIKYVEPAALRKHIALVAQDPVIFAASIADNIAYGITDRVPSREEIKEAAKLAAAADFIEQMPEGYDTMIGERGIDLSGGQRQRISIARALLKNAPILLLDEATSALDSESEQQIQKALNHLMIGRTTLVIAHRLATIRSVDRILVLEQGRIVEEGEHQVLIKRKGLYAHLAQMQFGDGKEHLSLSNEV</sequence>
<keyword evidence="7 8" id="KW-0472">Membrane</keyword>
<feature type="transmembrane region" description="Helical" evidence="8">
    <location>
        <begin position="256"/>
        <end position="276"/>
    </location>
</feature>
<dbReference type="InterPro" id="IPR017871">
    <property type="entry name" value="ABC_transporter-like_CS"/>
</dbReference>
<evidence type="ECO:0000313" key="11">
    <source>
        <dbReference type="EMBL" id="MEN3931195.1"/>
    </source>
</evidence>
<dbReference type="Pfam" id="PF00664">
    <property type="entry name" value="ABC_membrane"/>
    <property type="match status" value="1"/>
</dbReference>
<evidence type="ECO:0000256" key="7">
    <source>
        <dbReference type="ARBA" id="ARBA00023136"/>
    </source>
</evidence>
<comment type="subcellular location">
    <subcellularLocation>
        <location evidence="1">Cell membrane</location>
        <topology evidence="1">Multi-pass membrane protein</topology>
    </subcellularLocation>
</comment>
<dbReference type="SUPFAM" id="SSF52540">
    <property type="entry name" value="P-loop containing nucleoside triphosphate hydrolases"/>
    <property type="match status" value="1"/>
</dbReference>
<dbReference type="PANTHER" id="PTHR43394:SF1">
    <property type="entry name" value="ATP-BINDING CASSETTE SUB-FAMILY B MEMBER 10, MITOCHONDRIAL"/>
    <property type="match status" value="1"/>
</dbReference>
<dbReference type="PANTHER" id="PTHR43394">
    <property type="entry name" value="ATP-DEPENDENT PERMEASE MDL1, MITOCHONDRIAL"/>
    <property type="match status" value="1"/>
</dbReference>
<evidence type="ECO:0000259" key="10">
    <source>
        <dbReference type="PROSITE" id="PS50929"/>
    </source>
</evidence>
<dbReference type="SMART" id="SM00382">
    <property type="entry name" value="AAA"/>
    <property type="match status" value="1"/>
</dbReference>
<dbReference type="SUPFAM" id="SSF90123">
    <property type="entry name" value="ABC transporter transmembrane region"/>
    <property type="match status" value="1"/>
</dbReference>
<dbReference type="EMBL" id="JBBYXI010000003">
    <property type="protein sequence ID" value="MEN3931195.1"/>
    <property type="molecule type" value="Genomic_DNA"/>
</dbReference>
<dbReference type="Gene3D" id="1.20.1560.10">
    <property type="entry name" value="ABC transporter type 1, transmembrane domain"/>
    <property type="match status" value="1"/>
</dbReference>
<dbReference type="NCBIfam" id="TIGR02204">
    <property type="entry name" value="MsbA_rel"/>
    <property type="match status" value="1"/>
</dbReference>
<dbReference type="InterPro" id="IPR011918">
    <property type="entry name" value="ABC_MsbA_ATP-bd"/>
</dbReference>
<dbReference type="Pfam" id="PF00005">
    <property type="entry name" value="ABC_tran"/>
    <property type="match status" value="1"/>
</dbReference>
<comment type="similarity">
    <text evidence="2">Belongs to the ABC transporter superfamily.</text>
</comment>
<dbReference type="InterPro" id="IPR027417">
    <property type="entry name" value="P-loop_NTPase"/>
</dbReference>
<keyword evidence="4" id="KW-0547">Nucleotide-binding</keyword>
<name>A0ABV0BKG2_9HYPH</name>
<dbReference type="CDD" id="cd18575">
    <property type="entry name" value="ABC_6TM_bac_exporter_ABCB8_10_like"/>
    <property type="match status" value="1"/>
</dbReference>
<comment type="caution">
    <text evidence="11">The sequence shown here is derived from an EMBL/GenBank/DDBJ whole genome shotgun (WGS) entry which is preliminary data.</text>
</comment>
<dbReference type="PROSITE" id="PS00211">
    <property type="entry name" value="ABC_TRANSPORTER_1"/>
    <property type="match status" value="1"/>
</dbReference>
<evidence type="ECO:0000256" key="5">
    <source>
        <dbReference type="ARBA" id="ARBA00022840"/>
    </source>
</evidence>
<dbReference type="InterPro" id="IPR036640">
    <property type="entry name" value="ABC1_TM_sf"/>
</dbReference>
<feature type="transmembrane region" description="Helical" evidence="8">
    <location>
        <begin position="32"/>
        <end position="57"/>
    </location>
</feature>
<evidence type="ECO:0000256" key="1">
    <source>
        <dbReference type="ARBA" id="ARBA00004651"/>
    </source>
</evidence>
<evidence type="ECO:0000256" key="4">
    <source>
        <dbReference type="ARBA" id="ARBA00022741"/>
    </source>
</evidence>
<protein>
    <submittedName>
        <fullName evidence="11">ABC transporter transmembrane domain-containing protein</fullName>
    </submittedName>
</protein>
<feature type="transmembrane region" description="Helical" evidence="8">
    <location>
        <begin position="172"/>
        <end position="189"/>
    </location>
</feature>
<dbReference type="Proteomes" id="UP001418637">
    <property type="component" value="Unassembled WGS sequence"/>
</dbReference>
<gene>
    <name evidence="11" type="ORF">WJT86_09010</name>
</gene>
<organism evidence="11 12">
    <name type="scientific">Hohaiivirga grylli</name>
    <dbReference type="NCBI Taxonomy" id="3133970"/>
    <lineage>
        <taxon>Bacteria</taxon>
        <taxon>Pseudomonadati</taxon>
        <taxon>Pseudomonadota</taxon>
        <taxon>Alphaproteobacteria</taxon>
        <taxon>Hyphomicrobiales</taxon>
        <taxon>Methylobacteriaceae</taxon>
        <taxon>Hohaiivirga</taxon>
    </lineage>
</organism>
<keyword evidence="12" id="KW-1185">Reference proteome</keyword>
<dbReference type="InterPro" id="IPR003593">
    <property type="entry name" value="AAA+_ATPase"/>
</dbReference>
<feature type="domain" description="ABC transmembrane type-1" evidence="10">
    <location>
        <begin position="33"/>
        <end position="315"/>
    </location>
</feature>
<keyword evidence="3 8" id="KW-0812">Transmembrane</keyword>
<feature type="transmembrane region" description="Helical" evidence="8">
    <location>
        <begin position="69"/>
        <end position="93"/>
    </location>
</feature>
<evidence type="ECO:0000259" key="9">
    <source>
        <dbReference type="PROSITE" id="PS50893"/>
    </source>
</evidence>
<evidence type="ECO:0000256" key="6">
    <source>
        <dbReference type="ARBA" id="ARBA00022989"/>
    </source>
</evidence>
<dbReference type="RefSeq" id="WP_346337233.1">
    <property type="nucleotide sequence ID" value="NZ_JBBYXI010000003.1"/>
</dbReference>
<evidence type="ECO:0000256" key="8">
    <source>
        <dbReference type="SAM" id="Phobius"/>
    </source>
</evidence>
<reference evidence="11 12" key="1">
    <citation type="submission" date="2024-04" db="EMBL/GenBank/DDBJ databases">
        <title>A novel species isolated from cricket.</title>
        <authorList>
            <person name="Wang H.-C."/>
        </authorList>
    </citation>
    <scope>NUCLEOTIDE SEQUENCE [LARGE SCALE GENOMIC DNA]</scope>
    <source>
        <strain evidence="11 12">WL0021</strain>
    </source>
</reference>
<keyword evidence="5" id="KW-0067">ATP-binding</keyword>
<evidence type="ECO:0000313" key="12">
    <source>
        <dbReference type="Proteomes" id="UP001418637"/>
    </source>
</evidence>